<reference evidence="1" key="1">
    <citation type="submission" date="2023-04" db="EMBL/GenBank/DDBJ databases">
        <title>A chromosome-level genome assembly of the parasitoid wasp Eretmocerus hayati.</title>
        <authorList>
            <person name="Zhong Y."/>
            <person name="Liu S."/>
            <person name="Liu Y."/>
        </authorList>
    </citation>
    <scope>NUCLEOTIDE SEQUENCE</scope>
    <source>
        <strain evidence="1">ZJU_SS_LIU_2023</strain>
    </source>
</reference>
<evidence type="ECO:0000313" key="1">
    <source>
        <dbReference type="EMBL" id="KAJ8676620.1"/>
    </source>
</evidence>
<dbReference type="Proteomes" id="UP001239111">
    <property type="component" value="Chromosome 2"/>
</dbReference>
<protein>
    <submittedName>
        <fullName evidence="1">Uncharacterized protein</fullName>
    </submittedName>
</protein>
<keyword evidence="2" id="KW-1185">Reference proteome</keyword>
<organism evidence="1 2">
    <name type="scientific">Eretmocerus hayati</name>
    <dbReference type="NCBI Taxonomy" id="131215"/>
    <lineage>
        <taxon>Eukaryota</taxon>
        <taxon>Metazoa</taxon>
        <taxon>Ecdysozoa</taxon>
        <taxon>Arthropoda</taxon>
        <taxon>Hexapoda</taxon>
        <taxon>Insecta</taxon>
        <taxon>Pterygota</taxon>
        <taxon>Neoptera</taxon>
        <taxon>Endopterygota</taxon>
        <taxon>Hymenoptera</taxon>
        <taxon>Apocrita</taxon>
        <taxon>Proctotrupomorpha</taxon>
        <taxon>Chalcidoidea</taxon>
        <taxon>Aphelinidae</taxon>
        <taxon>Aphelininae</taxon>
        <taxon>Eretmocerus</taxon>
    </lineage>
</organism>
<name>A0ACC2P4C9_9HYME</name>
<gene>
    <name evidence="1" type="ORF">QAD02_012407</name>
</gene>
<dbReference type="EMBL" id="CM056742">
    <property type="protein sequence ID" value="KAJ8676620.1"/>
    <property type="molecule type" value="Genomic_DNA"/>
</dbReference>
<proteinExistence type="predicted"/>
<sequence>MDEGDGRLELNSTKSIKNSNVSSDGKCDCAAGGSVESFIKEESKHKSSDHCLPWRVFINHTDSYHGSKLMDSPLEDVVVLQPPEQDKQGFMDELWKCGFIIYDITQDDAQCEEAEWVLNGTIQLLNFCIATSNTQL</sequence>
<accession>A0ACC2P4C9</accession>
<evidence type="ECO:0000313" key="2">
    <source>
        <dbReference type="Proteomes" id="UP001239111"/>
    </source>
</evidence>
<comment type="caution">
    <text evidence="1">The sequence shown here is derived from an EMBL/GenBank/DDBJ whole genome shotgun (WGS) entry which is preliminary data.</text>
</comment>